<dbReference type="EMBL" id="FMJE01000005">
    <property type="protein sequence ID" value="SCM82599.1"/>
    <property type="molecule type" value="Genomic_DNA"/>
</dbReference>
<gene>
    <name evidence="1" type="ORF">KL86SPO_50370</name>
</gene>
<name>A0A212LYW8_9FIRM</name>
<accession>A0A212LYW8</accession>
<proteinExistence type="predicted"/>
<protein>
    <submittedName>
        <fullName evidence="1">Uncharacterized protein</fullName>
    </submittedName>
</protein>
<dbReference type="RefSeq" id="WP_288185250.1">
    <property type="nucleotide sequence ID" value="NZ_LT608335.1"/>
</dbReference>
<organism evidence="1">
    <name type="scientific">uncultured Sporomusa sp</name>
    <dbReference type="NCBI Taxonomy" id="307249"/>
    <lineage>
        <taxon>Bacteria</taxon>
        <taxon>Bacillati</taxon>
        <taxon>Bacillota</taxon>
        <taxon>Negativicutes</taxon>
        <taxon>Selenomonadales</taxon>
        <taxon>Sporomusaceae</taxon>
        <taxon>Sporomusa</taxon>
        <taxon>environmental samples</taxon>
    </lineage>
</organism>
<evidence type="ECO:0000313" key="1">
    <source>
        <dbReference type="EMBL" id="SCM82599.1"/>
    </source>
</evidence>
<dbReference type="AlphaFoldDB" id="A0A212LYW8"/>
<sequence>MQFYISTKIAQAHYKSNTNKGQGYLVRNKEKGFDWVAKADFEKAYAFKLENGKSITDTDITNFITGIDFLQTGKNTMLARATLRNGSALVEAHSYLNPAEFNKQEAISACLTKVHDKVRFLLTFLLQCTTVEEMPFYPRDTKPNISYHPFP</sequence>
<reference evidence="1" key="1">
    <citation type="submission" date="2016-08" db="EMBL/GenBank/DDBJ databases">
        <authorList>
            <person name="Seilhamer J.J."/>
        </authorList>
    </citation>
    <scope>NUCLEOTIDE SEQUENCE</scope>
    <source>
        <strain evidence="1">86</strain>
    </source>
</reference>